<evidence type="ECO:0000256" key="3">
    <source>
        <dbReference type="ARBA" id="ARBA00023054"/>
    </source>
</evidence>
<reference evidence="5 6" key="1">
    <citation type="submission" date="2024-05" db="EMBL/GenBank/DDBJ databases">
        <title>Genome sequencing and assembly of Indian major carp, Cirrhinus mrigala (Hamilton, 1822).</title>
        <authorList>
            <person name="Mohindra V."/>
            <person name="Chowdhury L.M."/>
            <person name="Lal K."/>
            <person name="Jena J.K."/>
        </authorList>
    </citation>
    <scope>NUCLEOTIDE SEQUENCE [LARGE SCALE GENOMIC DNA]</scope>
    <source>
        <strain evidence="5">CM1030</strain>
        <tissue evidence="5">Blood</tissue>
    </source>
</reference>
<evidence type="ECO:0000313" key="5">
    <source>
        <dbReference type="EMBL" id="KAL0199880.1"/>
    </source>
</evidence>
<dbReference type="EMBL" id="JAMKFB020000002">
    <property type="protein sequence ID" value="KAL0199880.1"/>
    <property type="molecule type" value="Genomic_DNA"/>
</dbReference>
<dbReference type="Proteomes" id="UP001529510">
    <property type="component" value="Unassembled WGS sequence"/>
</dbReference>
<evidence type="ECO:0000256" key="2">
    <source>
        <dbReference type="ARBA" id="ARBA00016725"/>
    </source>
</evidence>
<name>A0ABD0RR82_CIRMR</name>
<dbReference type="PANTHER" id="PTHR18962">
    <property type="entry name" value="COILED-COIL DOMAIN-CONTAINING PROTEIN 39"/>
    <property type="match status" value="1"/>
</dbReference>
<keyword evidence="6" id="KW-1185">Reference proteome</keyword>
<sequence>NNIFKATQKLDELKSQLNWDQQTLEAWLQESAHKDEDTMAIIKYAKQDESKIR</sequence>
<comment type="function">
    <text evidence="4">Required for assembly of dynein regulatory complex (DRC) and inner dynein arm (IDA) complexes, which are responsible for ciliary beat regulation, thereby playing a central role in motility in cilia and flagella. Probably acts together with CCDC40 to form a molecular ruler that determines the 96 nanometer (nm) repeat length and arrangements of components in cilia and flagella. Not required for outer dynein arm complexes assembly.</text>
</comment>
<evidence type="ECO:0000256" key="1">
    <source>
        <dbReference type="ARBA" id="ARBA00005805"/>
    </source>
</evidence>
<gene>
    <name evidence="5" type="ORF">M9458_003067</name>
</gene>
<organism evidence="5 6">
    <name type="scientific">Cirrhinus mrigala</name>
    <name type="common">Mrigala</name>
    <dbReference type="NCBI Taxonomy" id="683832"/>
    <lineage>
        <taxon>Eukaryota</taxon>
        <taxon>Metazoa</taxon>
        <taxon>Chordata</taxon>
        <taxon>Craniata</taxon>
        <taxon>Vertebrata</taxon>
        <taxon>Euteleostomi</taxon>
        <taxon>Actinopterygii</taxon>
        <taxon>Neopterygii</taxon>
        <taxon>Teleostei</taxon>
        <taxon>Ostariophysi</taxon>
        <taxon>Cypriniformes</taxon>
        <taxon>Cyprinidae</taxon>
        <taxon>Labeoninae</taxon>
        <taxon>Labeonini</taxon>
        <taxon>Cirrhinus</taxon>
    </lineage>
</organism>
<feature type="non-terminal residue" evidence="5">
    <location>
        <position position="53"/>
    </location>
</feature>
<dbReference type="PANTHER" id="PTHR18962:SF0">
    <property type="entry name" value="COILED-COIL DOMAIN-CONTAINING PROTEIN 39"/>
    <property type="match status" value="1"/>
</dbReference>
<evidence type="ECO:0000256" key="4">
    <source>
        <dbReference type="ARBA" id="ARBA00045182"/>
    </source>
</evidence>
<evidence type="ECO:0000313" key="6">
    <source>
        <dbReference type="Proteomes" id="UP001529510"/>
    </source>
</evidence>
<dbReference type="InterPro" id="IPR033290">
    <property type="entry name" value="CCDC39"/>
</dbReference>
<comment type="similarity">
    <text evidence="1">Belongs to the CCDC39 family.</text>
</comment>
<dbReference type="AlphaFoldDB" id="A0ABD0RR82"/>
<accession>A0ABD0RR82</accession>
<keyword evidence="3" id="KW-0175">Coiled coil</keyword>
<protein>
    <recommendedName>
        <fullName evidence="2">Coiled-coil domain-containing protein 39</fullName>
    </recommendedName>
</protein>
<comment type="caution">
    <text evidence="5">The sequence shown here is derived from an EMBL/GenBank/DDBJ whole genome shotgun (WGS) entry which is preliminary data.</text>
</comment>
<feature type="non-terminal residue" evidence="5">
    <location>
        <position position="1"/>
    </location>
</feature>
<proteinExistence type="inferred from homology"/>